<organism evidence="1 2">
    <name type="scientific">Pseudoalteromonas arctica A 37-1-2</name>
    <dbReference type="NCBI Taxonomy" id="1117313"/>
    <lineage>
        <taxon>Bacteria</taxon>
        <taxon>Pseudomonadati</taxon>
        <taxon>Pseudomonadota</taxon>
        <taxon>Gammaproteobacteria</taxon>
        <taxon>Alteromonadales</taxon>
        <taxon>Pseudoalteromonadaceae</taxon>
        <taxon>Pseudoalteromonas</taxon>
    </lineage>
</organism>
<evidence type="ECO:0000313" key="2">
    <source>
        <dbReference type="Proteomes" id="UP000016505"/>
    </source>
</evidence>
<dbReference type="EMBL" id="CP011025">
    <property type="protein sequence ID" value="ATC86761.1"/>
    <property type="molecule type" value="Genomic_DNA"/>
</dbReference>
<protein>
    <submittedName>
        <fullName evidence="1">Uncharacterized protein</fullName>
    </submittedName>
</protein>
<dbReference type="KEGG" id="part:PARC_a2253"/>
<accession>A0A290S6X6</accession>
<reference evidence="1 2" key="1">
    <citation type="journal article" date="2012" name="J. Bacteriol.">
        <title>Genome sequences of type strains of seven species of the marine bacterium Pseudoalteromonas.</title>
        <authorList>
            <person name="Xie B.B."/>
            <person name="Shu Y.L."/>
            <person name="Qin Q.L."/>
            <person name="Rong J.C."/>
            <person name="Zhang X.Y."/>
            <person name="Chen X.L."/>
            <person name="Shi M."/>
            <person name="He H.L."/>
            <person name="Zhou B.C."/>
            <person name="Zhang Y.Z."/>
        </authorList>
    </citation>
    <scope>NUCLEOTIDE SEQUENCE [LARGE SCALE GENOMIC DNA]</scope>
    <source>
        <strain evidence="1 2">A 37-1-2</strain>
    </source>
</reference>
<dbReference type="Proteomes" id="UP000016505">
    <property type="component" value="Chromosome I"/>
</dbReference>
<sequence length="169" mass="19850">MNIDKLKQLKNDNTLEKVVLVTCERGFSGVRRHINVLIKKGDETTNFNTFYDDNEAYEFIINWASETGVEITERNVEIFESVFRPFNNKSLPDDTVIWKYIDLSKFISLISNHSLWFARLDYNWGVDPFEGKIPKAQWEMMRNDIMKTNYAPQFVGNNKYQFGGLKKMA</sequence>
<gene>
    <name evidence="1" type="ORF">PARC_a2253</name>
</gene>
<proteinExistence type="predicted"/>
<dbReference type="OrthoDB" id="8548541at2"/>
<dbReference type="RefSeq" id="WP_010554459.1">
    <property type="nucleotide sequence ID" value="NZ_CP011025.1"/>
</dbReference>
<evidence type="ECO:0000313" key="1">
    <source>
        <dbReference type="EMBL" id="ATC86761.1"/>
    </source>
</evidence>
<dbReference type="AlphaFoldDB" id="A0A290S6X6"/>
<name>A0A290S6X6_9GAMM</name>